<dbReference type="eggNOG" id="ENOG502SDJU">
    <property type="taxonomic scope" value="Eukaryota"/>
</dbReference>
<keyword evidence="6" id="KW-1185">Reference proteome</keyword>
<dbReference type="AlphaFoldDB" id="W9XEH0"/>
<keyword evidence="2" id="KW-0863">Zinc-finger</keyword>
<proteinExistence type="predicted"/>
<dbReference type="Proteomes" id="UP000019484">
    <property type="component" value="Unassembled WGS sequence"/>
</dbReference>
<dbReference type="InterPro" id="IPR017907">
    <property type="entry name" value="Znf_RING_CS"/>
</dbReference>
<feature type="compositionally biased region" description="Pro residues" evidence="4">
    <location>
        <begin position="47"/>
        <end position="56"/>
    </location>
</feature>
<organism evidence="5 6">
    <name type="scientific">Capronia coronata CBS 617.96</name>
    <dbReference type="NCBI Taxonomy" id="1182541"/>
    <lineage>
        <taxon>Eukaryota</taxon>
        <taxon>Fungi</taxon>
        <taxon>Dikarya</taxon>
        <taxon>Ascomycota</taxon>
        <taxon>Pezizomycotina</taxon>
        <taxon>Eurotiomycetes</taxon>
        <taxon>Chaetothyriomycetidae</taxon>
        <taxon>Chaetothyriales</taxon>
        <taxon>Herpotrichiellaceae</taxon>
        <taxon>Capronia</taxon>
    </lineage>
</organism>
<feature type="compositionally biased region" description="Acidic residues" evidence="4">
    <location>
        <begin position="82"/>
        <end position="97"/>
    </location>
</feature>
<dbReference type="HOGENOM" id="CLU_043321_0_0_1"/>
<dbReference type="GO" id="GO:0033768">
    <property type="term" value="C:SUMO-targeted ubiquitin ligase complex"/>
    <property type="evidence" value="ECO:0007669"/>
    <property type="project" value="TreeGrafter"/>
</dbReference>
<evidence type="ECO:0000256" key="3">
    <source>
        <dbReference type="ARBA" id="ARBA00022833"/>
    </source>
</evidence>
<dbReference type="PANTHER" id="PTHR28042">
    <property type="entry name" value="E3 UBIQUITIN-PROTEIN LIGASE COMPLEX SLX5-SLX8 SUBUNIT SLX5"/>
    <property type="match status" value="1"/>
</dbReference>
<evidence type="ECO:0000256" key="4">
    <source>
        <dbReference type="SAM" id="MobiDB-lite"/>
    </source>
</evidence>
<dbReference type="GO" id="GO:0008270">
    <property type="term" value="F:zinc ion binding"/>
    <property type="evidence" value="ECO:0007669"/>
    <property type="project" value="UniProtKB-KW"/>
</dbReference>
<dbReference type="InterPro" id="IPR038886">
    <property type="entry name" value="E3_SLX5/Rfp1"/>
</dbReference>
<dbReference type="OrthoDB" id="2398441at2759"/>
<dbReference type="PROSITE" id="PS00518">
    <property type="entry name" value="ZF_RING_1"/>
    <property type="match status" value="1"/>
</dbReference>
<evidence type="ECO:0000313" key="6">
    <source>
        <dbReference type="Proteomes" id="UP000019484"/>
    </source>
</evidence>
<feature type="compositionally biased region" description="Polar residues" evidence="4">
    <location>
        <begin position="101"/>
        <end position="111"/>
    </location>
</feature>
<dbReference type="GO" id="GO:0004842">
    <property type="term" value="F:ubiquitin-protein transferase activity"/>
    <property type="evidence" value="ECO:0007669"/>
    <property type="project" value="TreeGrafter"/>
</dbReference>
<sequence length="337" mass="37313">MSSHNSRPSRGPNDLTIDLTVDSDSDGDTASGASILLRRSPRRNQQPQPPSHPQPQQPAVSRNAGAPPFGRRQRQEAQEVIDLSDDNSDFQVEDLEGGTDWPSNESGSDSGDVQIVHERPAPPGNRRPPQPARPATRRPSPRHADRGPWVNLPDFLRRSTQFMFGNVQNANDVFLNRLDGIRSRAGDGRQEGETRENEAGGNFIINLDYRQPAFALGGLEIYDRSSETPQVINEPYKAPPAPKEGFIRTFAEDDVVLCPMCGDELATGKGDTKQQVWVVKQCGHVYCGECATNRYASKARKKDKKAPPSKVTPFSECKVDDCKIRLTHNTAMFPIYL</sequence>
<keyword evidence="3" id="KW-0862">Zinc</keyword>
<evidence type="ECO:0000256" key="1">
    <source>
        <dbReference type="ARBA" id="ARBA00022723"/>
    </source>
</evidence>
<feature type="compositionally biased region" description="Pro residues" evidence="4">
    <location>
        <begin position="121"/>
        <end position="132"/>
    </location>
</feature>
<feature type="region of interest" description="Disordered" evidence="4">
    <location>
        <begin position="1"/>
        <end position="149"/>
    </location>
</feature>
<dbReference type="PANTHER" id="PTHR28042:SF1">
    <property type="entry name" value="E3 UBIQUITIN-PROTEIN LIGASE COMPLEX SLX5-SLX8 SUBUNIT SLX5"/>
    <property type="match status" value="1"/>
</dbReference>
<dbReference type="STRING" id="1182541.W9XEH0"/>
<evidence type="ECO:0008006" key="7">
    <source>
        <dbReference type="Google" id="ProtNLM"/>
    </source>
</evidence>
<keyword evidence="1" id="KW-0479">Metal-binding</keyword>
<evidence type="ECO:0000256" key="2">
    <source>
        <dbReference type="ARBA" id="ARBA00022771"/>
    </source>
</evidence>
<dbReference type="RefSeq" id="XP_007728300.1">
    <property type="nucleotide sequence ID" value="XM_007730110.1"/>
</dbReference>
<reference evidence="5 6" key="1">
    <citation type="submission" date="2013-03" db="EMBL/GenBank/DDBJ databases">
        <title>The Genome Sequence of Capronia coronata CBS 617.96.</title>
        <authorList>
            <consortium name="The Broad Institute Genomics Platform"/>
            <person name="Cuomo C."/>
            <person name="de Hoog S."/>
            <person name="Gorbushina A."/>
            <person name="Walker B."/>
            <person name="Young S.K."/>
            <person name="Zeng Q."/>
            <person name="Gargeya S."/>
            <person name="Fitzgerald M."/>
            <person name="Haas B."/>
            <person name="Abouelleil A."/>
            <person name="Allen A.W."/>
            <person name="Alvarado L."/>
            <person name="Arachchi H.M."/>
            <person name="Berlin A.M."/>
            <person name="Chapman S.B."/>
            <person name="Gainer-Dewar J."/>
            <person name="Goldberg J."/>
            <person name="Griggs A."/>
            <person name="Gujja S."/>
            <person name="Hansen M."/>
            <person name="Howarth C."/>
            <person name="Imamovic A."/>
            <person name="Ireland A."/>
            <person name="Larimer J."/>
            <person name="McCowan C."/>
            <person name="Murphy C."/>
            <person name="Pearson M."/>
            <person name="Poon T.W."/>
            <person name="Priest M."/>
            <person name="Roberts A."/>
            <person name="Saif S."/>
            <person name="Shea T."/>
            <person name="Sisk P."/>
            <person name="Sykes S."/>
            <person name="Wortman J."/>
            <person name="Nusbaum C."/>
            <person name="Birren B."/>
        </authorList>
    </citation>
    <scope>NUCLEOTIDE SEQUENCE [LARGE SCALE GENOMIC DNA]</scope>
    <source>
        <strain evidence="5 6">CBS 617.96</strain>
    </source>
</reference>
<dbReference type="SUPFAM" id="SSF57850">
    <property type="entry name" value="RING/U-box"/>
    <property type="match status" value="1"/>
</dbReference>
<evidence type="ECO:0000313" key="5">
    <source>
        <dbReference type="EMBL" id="EXJ78852.1"/>
    </source>
</evidence>
<gene>
    <name evidence="5" type="ORF">A1O1_09254</name>
</gene>
<comment type="caution">
    <text evidence="5">The sequence shown here is derived from an EMBL/GenBank/DDBJ whole genome shotgun (WGS) entry which is preliminary data.</text>
</comment>
<protein>
    <recommendedName>
        <fullName evidence="7">RING-type domain-containing protein</fullName>
    </recommendedName>
</protein>
<accession>W9XEH0</accession>
<dbReference type="GeneID" id="19164099"/>
<dbReference type="EMBL" id="AMWN01000011">
    <property type="protein sequence ID" value="EXJ78852.1"/>
    <property type="molecule type" value="Genomic_DNA"/>
</dbReference>
<name>W9XEH0_9EURO</name>